<dbReference type="AlphaFoldDB" id="A0A3R6W1D1"/>
<evidence type="ECO:0000313" key="1">
    <source>
        <dbReference type="EMBL" id="RHY32806.1"/>
    </source>
</evidence>
<organism evidence="1 2">
    <name type="scientific">Aphanomyces invadans</name>
    <dbReference type="NCBI Taxonomy" id="157072"/>
    <lineage>
        <taxon>Eukaryota</taxon>
        <taxon>Sar</taxon>
        <taxon>Stramenopiles</taxon>
        <taxon>Oomycota</taxon>
        <taxon>Saprolegniomycetes</taxon>
        <taxon>Saprolegniales</taxon>
        <taxon>Verrucalvaceae</taxon>
        <taxon>Aphanomyces</taxon>
    </lineage>
</organism>
<dbReference type="EMBL" id="QUSY01000112">
    <property type="protein sequence ID" value="RHY32806.1"/>
    <property type="molecule type" value="Genomic_DNA"/>
</dbReference>
<dbReference type="SUPFAM" id="SSF53474">
    <property type="entry name" value="alpha/beta-Hydrolases"/>
    <property type="match status" value="1"/>
</dbReference>
<protein>
    <submittedName>
        <fullName evidence="1">Uncharacterized protein</fullName>
    </submittedName>
</protein>
<sequence>ESLILRISTTRDSTHNVFLEVPSTRCFSPTAMQKTSAWSTSGSAKSVDASTYVPIVFATHRHPAQVNVMAYDYTGYGISLGVPSEEAVYSDVEAAFAYLVDVKKTPPSRIILYLTSHPQDKRVTLWLAVGTGGRWVLAAWRSLPLWVQDAGHNNIEAFLGYSRGANDVLVHLVM</sequence>
<name>A0A3R6W1D1_9STRA</name>
<dbReference type="PANTHER" id="PTHR12277">
    <property type="entry name" value="ALPHA/BETA HYDROLASE DOMAIN-CONTAINING PROTEIN"/>
    <property type="match status" value="1"/>
</dbReference>
<accession>A0A3R6W1D1</accession>
<comment type="caution">
    <text evidence="1">The sequence shown here is derived from an EMBL/GenBank/DDBJ whole genome shotgun (WGS) entry which is preliminary data.</text>
</comment>
<evidence type="ECO:0000313" key="2">
    <source>
        <dbReference type="Proteomes" id="UP000285060"/>
    </source>
</evidence>
<dbReference type="VEuPathDB" id="FungiDB:H310_08886"/>
<dbReference type="Proteomes" id="UP000285060">
    <property type="component" value="Unassembled WGS sequence"/>
</dbReference>
<feature type="non-terminal residue" evidence="1">
    <location>
        <position position="1"/>
    </location>
</feature>
<dbReference type="PANTHER" id="PTHR12277:SF81">
    <property type="entry name" value="PROTEIN ABHD13"/>
    <property type="match status" value="1"/>
</dbReference>
<gene>
    <name evidence="1" type="ORF">DYB32_002226</name>
</gene>
<dbReference type="Gene3D" id="3.40.50.1820">
    <property type="entry name" value="alpha/beta hydrolase"/>
    <property type="match status" value="1"/>
</dbReference>
<proteinExistence type="predicted"/>
<dbReference type="InterPro" id="IPR029058">
    <property type="entry name" value="AB_hydrolase_fold"/>
</dbReference>
<keyword evidence="2" id="KW-1185">Reference proteome</keyword>
<reference evidence="1 2" key="1">
    <citation type="submission" date="2018-08" db="EMBL/GenBank/DDBJ databases">
        <title>Aphanomyces genome sequencing and annotation.</title>
        <authorList>
            <person name="Minardi D."/>
            <person name="Oidtmann B."/>
            <person name="Van Der Giezen M."/>
            <person name="Studholme D.J."/>
        </authorList>
    </citation>
    <scope>NUCLEOTIDE SEQUENCE [LARGE SCALE GENOMIC DNA]</scope>
    <source>
        <strain evidence="1 2">NJM0002</strain>
    </source>
</reference>